<dbReference type="Proteomes" id="UP001310890">
    <property type="component" value="Unassembled WGS sequence"/>
</dbReference>
<dbReference type="GO" id="GO:0071949">
    <property type="term" value="F:FAD binding"/>
    <property type="evidence" value="ECO:0007669"/>
    <property type="project" value="InterPro"/>
</dbReference>
<reference evidence="6" key="1">
    <citation type="submission" date="2023-08" db="EMBL/GenBank/DDBJ databases">
        <title>Black Yeasts Isolated from many extreme environments.</title>
        <authorList>
            <person name="Coleine C."/>
            <person name="Stajich J.E."/>
            <person name="Selbmann L."/>
        </authorList>
    </citation>
    <scope>NUCLEOTIDE SEQUENCE</scope>
    <source>
        <strain evidence="6">CCFEE 5401</strain>
    </source>
</reference>
<name>A0AAN7TH10_9PEZI</name>
<evidence type="ECO:0000256" key="4">
    <source>
        <dbReference type="ARBA" id="ARBA00023033"/>
    </source>
</evidence>
<keyword evidence="1" id="KW-0285">Flavoprotein</keyword>
<dbReference type="GO" id="GO:0004497">
    <property type="term" value="F:monooxygenase activity"/>
    <property type="evidence" value="ECO:0007669"/>
    <property type="project" value="UniProtKB-KW"/>
</dbReference>
<dbReference type="PANTHER" id="PTHR46972:SF1">
    <property type="entry name" value="FAD DEPENDENT OXIDOREDUCTASE DOMAIN-CONTAINING PROTEIN"/>
    <property type="match status" value="1"/>
</dbReference>
<accession>A0AAN7TH10</accession>
<feature type="domain" description="FAD-binding" evidence="5">
    <location>
        <begin position="7"/>
        <end position="332"/>
    </location>
</feature>
<protein>
    <recommendedName>
        <fullName evidence="5">FAD-binding domain-containing protein</fullName>
    </recommendedName>
</protein>
<keyword evidence="4" id="KW-0503">Monooxygenase</keyword>
<dbReference type="PANTHER" id="PTHR46972">
    <property type="entry name" value="MONOOXYGENASE ASQM-RELATED"/>
    <property type="match status" value="1"/>
</dbReference>
<dbReference type="EMBL" id="JAVRRL010000009">
    <property type="protein sequence ID" value="KAK5116122.1"/>
    <property type="molecule type" value="Genomic_DNA"/>
</dbReference>
<dbReference type="PRINTS" id="PR00420">
    <property type="entry name" value="RNGMNOXGNASE"/>
</dbReference>
<organism evidence="6 7">
    <name type="scientific">Meristemomyces frigidus</name>
    <dbReference type="NCBI Taxonomy" id="1508187"/>
    <lineage>
        <taxon>Eukaryota</taxon>
        <taxon>Fungi</taxon>
        <taxon>Dikarya</taxon>
        <taxon>Ascomycota</taxon>
        <taxon>Pezizomycotina</taxon>
        <taxon>Dothideomycetes</taxon>
        <taxon>Dothideomycetidae</taxon>
        <taxon>Mycosphaerellales</taxon>
        <taxon>Teratosphaeriaceae</taxon>
        <taxon>Meristemomyces</taxon>
    </lineage>
</organism>
<dbReference type="SUPFAM" id="SSF51905">
    <property type="entry name" value="FAD/NAD(P)-binding domain"/>
    <property type="match status" value="1"/>
</dbReference>
<dbReference type="InterPro" id="IPR002938">
    <property type="entry name" value="FAD-bd"/>
</dbReference>
<evidence type="ECO:0000313" key="7">
    <source>
        <dbReference type="Proteomes" id="UP001310890"/>
    </source>
</evidence>
<dbReference type="InterPro" id="IPR036188">
    <property type="entry name" value="FAD/NAD-bd_sf"/>
</dbReference>
<dbReference type="AlphaFoldDB" id="A0AAN7TH10"/>
<evidence type="ECO:0000256" key="3">
    <source>
        <dbReference type="ARBA" id="ARBA00023002"/>
    </source>
</evidence>
<keyword evidence="2" id="KW-0274">FAD</keyword>
<evidence type="ECO:0000259" key="5">
    <source>
        <dbReference type="Pfam" id="PF01494"/>
    </source>
</evidence>
<keyword evidence="3" id="KW-0560">Oxidoreductase</keyword>
<dbReference type="Gene3D" id="3.50.50.60">
    <property type="entry name" value="FAD/NAD(P)-binding domain"/>
    <property type="match status" value="1"/>
</dbReference>
<evidence type="ECO:0000313" key="6">
    <source>
        <dbReference type="EMBL" id="KAK5116122.1"/>
    </source>
</evidence>
<comment type="caution">
    <text evidence="6">The sequence shown here is derived from an EMBL/GenBank/DDBJ whole genome shotgun (WGS) entry which is preliminary data.</text>
</comment>
<dbReference type="Pfam" id="PF01494">
    <property type="entry name" value="FAD_binding_3"/>
    <property type="match status" value="1"/>
</dbReference>
<gene>
    <name evidence="6" type="ORF">LTR62_008448</name>
</gene>
<evidence type="ECO:0000256" key="1">
    <source>
        <dbReference type="ARBA" id="ARBA00022630"/>
    </source>
</evidence>
<proteinExistence type="predicted"/>
<sequence>MATPLIAILGAGPSGLLLARLLTVHGISYTIFERDSNRSSIGQGGTLDVHTETGQLALKAAGVLDVFKAKARYDAQRMQILDKHGEVALALDGTDGEGRPEIDRRDLRELLLDSVAQEAIRWNAKVAAVRRSSENQTMEIELVDGNTHGGFRLVVGADGSWSKARDLVTTAQPTYSGYHYLTGTMPATNPYHDTVSALVGAGSLMATGSGKQITAQRLTDNNYSVNIGLSLPENWSKQPGNARLLNNATAYKERMLSEHFQDWAPKITDLIKHTEGPFRAWPLYAMPVEALSWSTSPGIALIGDAAHTSTPFAGEGVNCALHDALQLAEQIVKHGLEDLTGAVAEYEKLMFPRAIAMINESEANGEMLFAEDAPKGFVEVFSAYGMSG</sequence>
<evidence type="ECO:0000256" key="2">
    <source>
        <dbReference type="ARBA" id="ARBA00022827"/>
    </source>
</evidence>